<dbReference type="FunFam" id="3.20.20.100:FF:000004">
    <property type="entry name" value="Oxidoreductase, aldo/keto reductase"/>
    <property type="match status" value="1"/>
</dbReference>
<dbReference type="SUPFAM" id="SSF51430">
    <property type="entry name" value="NAD(P)-linked oxidoreductase"/>
    <property type="match status" value="1"/>
</dbReference>
<accession>A0A7C2H4V8</accession>
<dbReference type="EMBL" id="DTDV01000022">
    <property type="protein sequence ID" value="HGK24441.1"/>
    <property type="molecule type" value="Genomic_DNA"/>
</dbReference>
<comment type="caution">
    <text evidence="5">The sequence shown here is derived from an EMBL/GenBank/DDBJ whole genome shotgun (WGS) entry which is preliminary data.</text>
</comment>
<evidence type="ECO:0000313" key="5">
    <source>
        <dbReference type="EMBL" id="HGK24441.1"/>
    </source>
</evidence>
<dbReference type="InterPro" id="IPR005399">
    <property type="entry name" value="K_chnl_volt-dep_bsu_KCNAB-rel"/>
</dbReference>
<sequence length="316" mass="35256">MEYRKLGKAGVKLSVLGLGAWLTFGEKVNYDVTKECIATAIENGVNFIDLADVYARGEAERVVGKVIKDLGIRRQDLVISSKVYWPMSDNINDRGLSRKHIMESIDGSLKRLGVDYLDIYFCHRYDPETPIDEVVRAMDDLVHQGKILYWGTSVWSAAQIESAVGTAIKYNAYPPQVEQPRYNMLDRHIEPEIIPTCAKHGIGITVFSPLAQGILTGKYNSGIPAGSRASWSDWLKNELTEENIEKVRKLTNLAKDLGITMSQLALAWILRRPEITSAIVGASKPEQLKETLKAGDIKLTEDVLEEIEKILANAPK</sequence>
<evidence type="ECO:0000256" key="1">
    <source>
        <dbReference type="ARBA" id="ARBA00006515"/>
    </source>
</evidence>
<comment type="similarity">
    <text evidence="1">Belongs to the shaker potassium channel beta subunit family.</text>
</comment>
<dbReference type="GO" id="GO:0016491">
    <property type="term" value="F:oxidoreductase activity"/>
    <property type="evidence" value="ECO:0007669"/>
    <property type="project" value="UniProtKB-KW"/>
</dbReference>
<dbReference type="PRINTS" id="PR01577">
    <property type="entry name" value="KCNABCHANNEL"/>
</dbReference>
<gene>
    <name evidence="5" type="ORF">ENU78_08490</name>
</gene>
<dbReference type="RefSeq" id="WP_012547461.1">
    <property type="nucleotide sequence ID" value="NZ_VTFL01000001.1"/>
</dbReference>
<proteinExistence type="inferred from homology"/>
<dbReference type="InterPro" id="IPR036812">
    <property type="entry name" value="NAD(P)_OxRdtase_dom_sf"/>
</dbReference>
<dbReference type="CDD" id="cd19074">
    <property type="entry name" value="Aldo_ket_red_shaker-like"/>
    <property type="match status" value="1"/>
</dbReference>
<evidence type="ECO:0000256" key="3">
    <source>
        <dbReference type="ARBA" id="ARBA00023002"/>
    </source>
</evidence>
<feature type="domain" description="NADP-dependent oxidoreductase" evidence="4">
    <location>
        <begin position="16"/>
        <end position="311"/>
    </location>
</feature>
<dbReference type="PANTHER" id="PTHR43150:SF2">
    <property type="entry name" value="HYPERKINETIC, ISOFORM M"/>
    <property type="match status" value="1"/>
</dbReference>
<dbReference type="InterPro" id="IPR023210">
    <property type="entry name" value="NADP_OxRdtase_dom"/>
</dbReference>
<protein>
    <submittedName>
        <fullName evidence="5">Aldo/keto reductase</fullName>
    </submittedName>
</protein>
<dbReference type="PANTHER" id="PTHR43150">
    <property type="entry name" value="HYPERKINETIC, ISOFORM M"/>
    <property type="match status" value="1"/>
</dbReference>
<reference evidence="5" key="1">
    <citation type="journal article" date="2020" name="mSystems">
        <title>Genome- and Community-Level Interaction Insights into Carbon Utilization and Element Cycling Functions of Hydrothermarchaeota in Hydrothermal Sediment.</title>
        <authorList>
            <person name="Zhou Z."/>
            <person name="Liu Y."/>
            <person name="Xu W."/>
            <person name="Pan J."/>
            <person name="Luo Z.H."/>
            <person name="Li M."/>
        </authorList>
    </citation>
    <scope>NUCLEOTIDE SEQUENCE [LARGE SCALE GENOMIC DNA]</scope>
    <source>
        <strain evidence="5">SpSt-70</strain>
    </source>
</reference>
<name>A0A7C2H4V8_DICTH</name>
<dbReference type="AlphaFoldDB" id="A0A7C2H4V8"/>
<keyword evidence="3" id="KW-0560">Oxidoreductase</keyword>
<dbReference type="Gene3D" id="3.20.20.100">
    <property type="entry name" value="NADP-dependent oxidoreductase domain"/>
    <property type="match status" value="1"/>
</dbReference>
<dbReference type="OMA" id="YLPWSPL"/>
<organism evidence="5">
    <name type="scientific">Dictyoglomus thermophilum</name>
    <dbReference type="NCBI Taxonomy" id="14"/>
    <lineage>
        <taxon>Bacteria</taxon>
        <taxon>Pseudomonadati</taxon>
        <taxon>Dictyoglomota</taxon>
        <taxon>Dictyoglomia</taxon>
        <taxon>Dictyoglomales</taxon>
        <taxon>Dictyoglomaceae</taxon>
        <taxon>Dictyoglomus</taxon>
    </lineage>
</organism>
<evidence type="ECO:0000256" key="2">
    <source>
        <dbReference type="ARBA" id="ARBA00022857"/>
    </source>
</evidence>
<dbReference type="Pfam" id="PF00248">
    <property type="entry name" value="Aldo_ket_red"/>
    <property type="match status" value="1"/>
</dbReference>
<evidence type="ECO:0000259" key="4">
    <source>
        <dbReference type="Pfam" id="PF00248"/>
    </source>
</evidence>
<keyword evidence="2" id="KW-0521">NADP</keyword>
<dbReference type="GO" id="GO:0005829">
    <property type="term" value="C:cytosol"/>
    <property type="evidence" value="ECO:0007669"/>
    <property type="project" value="UniProtKB-ARBA"/>
</dbReference>